<sequence>MNQLNSKGPLVYCFITYRRRFRSLKRDSQKDSTSQKILTMGKALLTFVLILLVAGDFIDEIDGLLRAGRSRIEKVQRDQVPPYEREAADLHRVPIYFRRDRIENPEK</sequence>
<evidence type="ECO:0000313" key="2">
    <source>
        <dbReference type="Proteomes" id="UP001163046"/>
    </source>
</evidence>
<organism evidence="1 2">
    <name type="scientific">Desmophyllum pertusum</name>
    <dbReference type="NCBI Taxonomy" id="174260"/>
    <lineage>
        <taxon>Eukaryota</taxon>
        <taxon>Metazoa</taxon>
        <taxon>Cnidaria</taxon>
        <taxon>Anthozoa</taxon>
        <taxon>Hexacorallia</taxon>
        <taxon>Scleractinia</taxon>
        <taxon>Caryophylliina</taxon>
        <taxon>Caryophylliidae</taxon>
        <taxon>Desmophyllum</taxon>
    </lineage>
</organism>
<dbReference type="EMBL" id="MU827792">
    <property type="protein sequence ID" value="KAJ7330635.1"/>
    <property type="molecule type" value="Genomic_DNA"/>
</dbReference>
<proteinExistence type="predicted"/>
<gene>
    <name evidence="1" type="ORF">OS493_022250</name>
</gene>
<reference evidence="1" key="1">
    <citation type="submission" date="2023-01" db="EMBL/GenBank/DDBJ databases">
        <title>Genome assembly of the deep-sea coral Lophelia pertusa.</title>
        <authorList>
            <person name="Herrera S."/>
            <person name="Cordes E."/>
        </authorList>
    </citation>
    <scope>NUCLEOTIDE SEQUENCE</scope>
    <source>
        <strain evidence="1">USNM1676648</strain>
        <tissue evidence="1">Polyp</tissue>
    </source>
</reference>
<accession>A0A9X0CE99</accession>
<name>A0A9X0CE99_9CNID</name>
<protein>
    <submittedName>
        <fullName evidence="1">Uncharacterized protein</fullName>
    </submittedName>
</protein>
<dbReference type="Proteomes" id="UP001163046">
    <property type="component" value="Unassembled WGS sequence"/>
</dbReference>
<evidence type="ECO:0000313" key="1">
    <source>
        <dbReference type="EMBL" id="KAJ7330635.1"/>
    </source>
</evidence>
<comment type="caution">
    <text evidence="1">The sequence shown here is derived from an EMBL/GenBank/DDBJ whole genome shotgun (WGS) entry which is preliminary data.</text>
</comment>
<dbReference type="AlphaFoldDB" id="A0A9X0CE99"/>
<keyword evidence="2" id="KW-1185">Reference proteome</keyword>